<dbReference type="PANTHER" id="PTHR21740">
    <property type="entry name" value="NCK-ASSOCIATED PROTEIN 5"/>
    <property type="match status" value="1"/>
</dbReference>
<dbReference type="OrthoDB" id="8930856at2759"/>
<evidence type="ECO:0000313" key="4">
    <source>
        <dbReference type="EMBL" id="KAJ7345826.1"/>
    </source>
</evidence>
<feature type="compositionally biased region" description="Basic and acidic residues" evidence="2">
    <location>
        <begin position="1411"/>
        <end position="1434"/>
    </location>
</feature>
<organism evidence="4 5">
    <name type="scientific">Phrynocephalus forsythii</name>
    <dbReference type="NCBI Taxonomy" id="171643"/>
    <lineage>
        <taxon>Eukaryota</taxon>
        <taxon>Metazoa</taxon>
        <taxon>Chordata</taxon>
        <taxon>Craniata</taxon>
        <taxon>Vertebrata</taxon>
        <taxon>Euteleostomi</taxon>
        <taxon>Lepidosauria</taxon>
        <taxon>Squamata</taxon>
        <taxon>Bifurcata</taxon>
        <taxon>Unidentata</taxon>
        <taxon>Episquamata</taxon>
        <taxon>Toxicofera</taxon>
        <taxon>Iguania</taxon>
        <taxon>Acrodonta</taxon>
        <taxon>Agamidae</taxon>
        <taxon>Agaminae</taxon>
        <taxon>Phrynocephalus</taxon>
    </lineage>
</organism>
<reference evidence="4" key="1">
    <citation type="journal article" date="2023" name="DNA Res.">
        <title>Chromosome-level genome assembly of Phrynocephalus forsythii using third-generation DNA sequencing and Hi-C analysis.</title>
        <authorList>
            <person name="Qi Y."/>
            <person name="Zhao W."/>
            <person name="Zhao Y."/>
            <person name="Niu C."/>
            <person name="Cao S."/>
            <person name="Zhang Y."/>
        </authorList>
    </citation>
    <scope>NUCLEOTIDE SEQUENCE</scope>
    <source>
        <tissue evidence="4">Muscle</tissue>
    </source>
</reference>
<accession>A0A9Q1B9P1</accession>
<feature type="compositionally biased region" description="Basic and acidic residues" evidence="2">
    <location>
        <begin position="1252"/>
        <end position="1267"/>
    </location>
</feature>
<evidence type="ECO:0000256" key="1">
    <source>
        <dbReference type="SAM" id="Coils"/>
    </source>
</evidence>
<dbReference type="EMBL" id="JAPFRF010000001">
    <property type="protein sequence ID" value="KAJ7345826.1"/>
    <property type="molecule type" value="Genomic_DNA"/>
</dbReference>
<sequence>MRGLQQQFLRMEETVRNLLQSRGSPEPHGEEPVAIIKAYQETLTREGKRCKTGVEDISLAVDKDSRNENSNNEEGKEKTKLLLERLKALEAENSALAMENENQREQYERCLDEVANQVVQALLTQKDLREECLKLKTRVFDLEQQNRTLSVLFQQRMKPASGLLLQECLQNMKSGVPSLKCPSPLNVTGPHRVYPRSSCSSSELSLSSACSEYSSGSSYTWNDGKTCNKRVRSSINWENRITIGSSLPSTLSSPSDELPPIRIKENHILQGLKKLQRQKILLEPASVLSKWGYKDCMDSNEGIYSPGIKCNSHKEQSHCTSEEIGSICIEHQKAFMYDSDSHEDADDESSSLALLYAVSSKDCRHCSNKLAHSVSDSLFGWEPDRRHWLGRGSYFNAKERPEKLSSFVDEFNSQAKSRTNVELPRLPIDKSLADGSWRDLNLHLSDTDDNEILDELHIESSDEKSPSDLSLTPFVGKHVENSEGCIKKEYFQLVRSEKEADQGLPHSDLKPKAYNFVKQQKIIKTSSEECITVIFDAEDGKPIEFSSHQTGAVTLTRNEIAVSHPYVGLSADCAEHLPQGKAKLQKATDVKDYSILQTPHNETDQDTVQYSPGCEHEISPTYRNDCPTYLERFRLQNTPQQKQVKPISSIPSKPSPASCMQSGSNLKHKWTKIPSRGKFAPQKTKVTIDDDPSSLFSCSPGTMEKLPGSPVKCSRFKRVPSPTQNPDLKIGACNPRTFVHTPPNSKTVSRADWHKNQPAESNALSQHLVEPGDCGELPTRDVHCDLPAVEARSPSPPPPPGRSASLLMRPSYEYSPPAPDKPGAGIPSESVKNEVQLSPLKRASRPVSHKNSMHERQSAKLPLTPKKELNHFKEKGDMFTQSKCTSELPLGMRQGTPKFLTKKISPKPSNQSVSSCSNKELGHSKDALTAFMSHDMNSTQSGPSSEDAEVTQKETFPHCLTTSPDCPIAITGEPLLSQMSHPPLSLLSQGNDTGNTPDKGVKPHLPLGLRLFIKSPQLLRRSSTMPGKQEKDSMNAASRGGVDVNQESQDKTLSEAALAVGDAETKRAKTDRKESFVKEFNMDPESSVSSETCSLVGRDGLENKLVKRSVSSGCKTHLKPALGMNGAKARSQSFSVHTAEKSPIQSTEGLGKVRTQIITNTSERGNSLTRQNSTVGGLQIKAIPGVVPEPAPDTAKGPEASSSRKGSCTSMSSSTSQIGSPNKLPLCTSQSGDLFQGISKTEGNRSSSLRDVQTRSVHDEKGSEMSRHQPVSKKSVTQAEMASQSSMSISSEQILPLQKNPGSLQNPCKCGGSKTASQEGWLKASGVLSASSVSQPTIEEKVMLCIQENMQKGQRQSKPHATETKPKSGGPSIASWFGFRRSKLPALSGRKMDISKEKEEAKAPAFGSKQTKSEKRKDKKKAEQHCEVANELNKKTLNSGILDSAPKGKKTSRATPNRLSQNNCEQKDDSGTAYSGKDCFMKELLH</sequence>
<feature type="region of interest" description="Disordered" evidence="2">
    <location>
        <begin position="1183"/>
        <end position="1286"/>
    </location>
</feature>
<feature type="domain" description="Nck-associated protein 5 C-terminal" evidence="3">
    <location>
        <begin position="1335"/>
        <end position="1485"/>
    </location>
</feature>
<feature type="compositionally biased region" description="Low complexity" evidence="2">
    <location>
        <begin position="645"/>
        <end position="656"/>
    </location>
</feature>
<evidence type="ECO:0000259" key="3">
    <source>
        <dbReference type="Pfam" id="PF15246"/>
    </source>
</evidence>
<feature type="coiled-coil region" evidence="1">
    <location>
        <begin position="72"/>
        <end position="145"/>
    </location>
</feature>
<dbReference type="Proteomes" id="UP001142489">
    <property type="component" value="Unassembled WGS sequence"/>
</dbReference>
<dbReference type="GO" id="GO:0035371">
    <property type="term" value="C:microtubule plus-end"/>
    <property type="evidence" value="ECO:0007669"/>
    <property type="project" value="TreeGrafter"/>
</dbReference>
<evidence type="ECO:0000313" key="5">
    <source>
        <dbReference type="Proteomes" id="UP001142489"/>
    </source>
</evidence>
<keyword evidence="1" id="KW-0175">Coiled coil</keyword>
<dbReference type="GO" id="GO:0001578">
    <property type="term" value="P:microtubule bundle formation"/>
    <property type="evidence" value="ECO:0007669"/>
    <property type="project" value="TreeGrafter"/>
</dbReference>
<feature type="region of interest" description="Disordered" evidence="2">
    <location>
        <begin position="1021"/>
        <end position="1049"/>
    </location>
</feature>
<proteinExistence type="predicted"/>
<feature type="compositionally biased region" description="Polar residues" evidence="2">
    <location>
        <begin position="1227"/>
        <end position="1251"/>
    </location>
</feature>
<feature type="region of interest" description="Disordered" evidence="2">
    <location>
        <begin position="1394"/>
        <end position="1471"/>
    </location>
</feature>
<comment type="caution">
    <text evidence="4">The sequence shown here is derived from an EMBL/GenBank/DDBJ whole genome shotgun (WGS) entry which is preliminary data.</text>
</comment>
<gene>
    <name evidence="4" type="ORF">JRQ81_001776</name>
</gene>
<keyword evidence="5" id="KW-1185">Reference proteome</keyword>
<feature type="region of interest" description="Disordered" evidence="2">
    <location>
        <begin position="638"/>
        <end position="663"/>
    </location>
</feature>
<name>A0A9Q1B9P1_9SAUR</name>
<dbReference type="PANTHER" id="PTHR21740:SF0">
    <property type="entry name" value="NCK-ASSOCIATED PROTEIN 5"/>
    <property type="match status" value="1"/>
</dbReference>
<feature type="non-terminal residue" evidence="4">
    <location>
        <position position="1486"/>
    </location>
</feature>
<dbReference type="InterPro" id="IPR026163">
    <property type="entry name" value="Nckap5l"/>
</dbReference>
<protein>
    <recommendedName>
        <fullName evidence="3">Nck-associated protein 5 C-terminal domain-containing protein</fullName>
    </recommendedName>
</protein>
<dbReference type="GO" id="GO:0007019">
    <property type="term" value="P:microtubule depolymerization"/>
    <property type="evidence" value="ECO:0007669"/>
    <property type="project" value="TreeGrafter"/>
</dbReference>
<evidence type="ECO:0000256" key="2">
    <source>
        <dbReference type="SAM" id="MobiDB-lite"/>
    </source>
</evidence>
<dbReference type="InterPro" id="IPR032769">
    <property type="entry name" value="NCKAP5_C"/>
</dbReference>
<feature type="compositionally biased region" description="Polar residues" evidence="2">
    <location>
        <begin position="1453"/>
        <end position="1464"/>
    </location>
</feature>
<feature type="region of interest" description="Disordered" evidence="2">
    <location>
        <begin position="1350"/>
        <end position="1376"/>
    </location>
</feature>
<feature type="region of interest" description="Disordered" evidence="2">
    <location>
        <begin position="788"/>
        <end position="859"/>
    </location>
</feature>
<dbReference type="Pfam" id="PF15246">
    <property type="entry name" value="NCKAP5"/>
    <property type="match status" value="1"/>
</dbReference>
<feature type="compositionally biased region" description="Low complexity" evidence="2">
    <location>
        <begin position="1201"/>
        <end position="1220"/>
    </location>
</feature>